<keyword evidence="3" id="KW-1185">Reference proteome</keyword>
<feature type="region of interest" description="Disordered" evidence="1">
    <location>
        <begin position="138"/>
        <end position="167"/>
    </location>
</feature>
<dbReference type="EMBL" id="ML180210">
    <property type="protein sequence ID" value="THU78348.1"/>
    <property type="molecule type" value="Genomic_DNA"/>
</dbReference>
<name>A0A4S8KSI5_DENBC</name>
<gene>
    <name evidence="2" type="ORF">K435DRAFT_876729</name>
</gene>
<feature type="compositionally biased region" description="Polar residues" evidence="1">
    <location>
        <begin position="138"/>
        <end position="156"/>
    </location>
</feature>
<evidence type="ECO:0000313" key="3">
    <source>
        <dbReference type="Proteomes" id="UP000297245"/>
    </source>
</evidence>
<protein>
    <submittedName>
        <fullName evidence="2">Uncharacterized protein</fullName>
    </submittedName>
</protein>
<dbReference type="AlphaFoldDB" id="A0A4S8KSI5"/>
<proteinExistence type="predicted"/>
<evidence type="ECO:0000256" key="1">
    <source>
        <dbReference type="SAM" id="MobiDB-lite"/>
    </source>
</evidence>
<sequence>MSSPSTHVSETDLEEDPSYQQHMLRCLDIILSQQREIQASQSEFRTNQAFLLASVQTLQTLQTSFNEELHSLKDKIDQLYPSYPSIYESFLDGDTVSTQAILNSSPYRQILPSDVFPEGDEHLPLVMGPGPTFRSVATSTPVTPQRPCMSSATVTTPPLGEFNPMTSAGSVNSSTIIRTNLPEVMGPGPYIFSDTSCGHVTTQTEAEELNIPASAQAAIPRVDFSSPIRSESESVSDSDSLYRVTQRRGGLGIAMAYCNNATSEVYDSDN</sequence>
<dbReference type="Proteomes" id="UP000297245">
    <property type="component" value="Unassembled WGS sequence"/>
</dbReference>
<reference evidence="2 3" key="1">
    <citation type="journal article" date="2019" name="Nat. Ecol. Evol.">
        <title>Megaphylogeny resolves global patterns of mushroom evolution.</title>
        <authorList>
            <person name="Varga T."/>
            <person name="Krizsan K."/>
            <person name="Foldi C."/>
            <person name="Dima B."/>
            <person name="Sanchez-Garcia M."/>
            <person name="Sanchez-Ramirez S."/>
            <person name="Szollosi G.J."/>
            <person name="Szarkandi J.G."/>
            <person name="Papp V."/>
            <person name="Albert L."/>
            <person name="Andreopoulos W."/>
            <person name="Angelini C."/>
            <person name="Antonin V."/>
            <person name="Barry K.W."/>
            <person name="Bougher N.L."/>
            <person name="Buchanan P."/>
            <person name="Buyck B."/>
            <person name="Bense V."/>
            <person name="Catcheside P."/>
            <person name="Chovatia M."/>
            <person name="Cooper J."/>
            <person name="Damon W."/>
            <person name="Desjardin D."/>
            <person name="Finy P."/>
            <person name="Geml J."/>
            <person name="Haridas S."/>
            <person name="Hughes K."/>
            <person name="Justo A."/>
            <person name="Karasinski D."/>
            <person name="Kautmanova I."/>
            <person name="Kiss B."/>
            <person name="Kocsube S."/>
            <person name="Kotiranta H."/>
            <person name="LaButti K.M."/>
            <person name="Lechner B.E."/>
            <person name="Liimatainen K."/>
            <person name="Lipzen A."/>
            <person name="Lukacs Z."/>
            <person name="Mihaltcheva S."/>
            <person name="Morgado L.N."/>
            <person name="Niskanen T."/>
            <person name="Noordeloos M.E."/>
            <person name="Ohm R.A."/>
            <person name="Ortiz-Santana B."/>
            <person name="Ovrebo C."/>
            <person name="Racz N."/>
            <person name="Riley R."/>
            <person name="Savchenko A."/>
            <person name="Shiryaev A."/>
            <person name="Soop K."/>
            <person name="Spirin V."/>
            <person name="Szebenyi C."/>
            <person name="Tomsovsky M."/>
            <person name="Tulloss R.E."/>
            <person name="Uehling J."/>
            <person name="Grigoriev I.V."/>
            <person name="Vagvolgyi C."/>
            <person name="Papp T."/>
            <person name="Martin F.M."/>
            <person name="Miettinen O."/>
            <person name="Hibbett D.S."/>
            <person name="Nagy L.G."/>
        </authorList>
    </citation>
    <scope>NUCLEOTIDE SEQUENCE [LARGE SCALE GENOMIC DNA]</scope>
    <source>
        <strain evidence="2 3">CBS 962.96</strain>
    </source>
</reference>
<evidence type="ECO:0000313" key="2">
    <source>
        <dbReference type="EMBL" id="THU78348.1"/>
    </source>
</evidence>
<organism evidence="2 3">
    <name type="scientific">Dendrothele bispora (strain CBS 962.96)</name>
    <dbReference type="NCBI Taxonomy" id="1314807"/>
    <lineage>
        <taxon>Eukaryota</taxon>
        <taxon>Fungi</taxon>
        <taxon>Dikarya</taxon>
        <taxon>Basidiomycota</taxon>
        <taxon>Agaricomycotina</taxon>
        <taxon>Agaricomycetes</taxon>
        <taxon>Agaricomycetidae</taxon>
        <taxon>Agaricales</taxon>
        <taxon>Agaricales incertae sedis</taxon>
        <taxon>Dendrothele</taxon>
    </lineage>
</organism>
<accession>A0A4S8KSI5</accession>